<evidence type="ECO:0000256" key="1">
    <source>
        <dbReference type="SAM" id="MobiDB-lite"/>
    </source>
</evidence>
<comment type="caution">
    <text evidence="2">The sequence shown here is derived from an EMBL/GenBank/DDBJ whole genome shotgun (WGS) entry which is preliminary data.</text>
</comment>
<protein>
    <submittedName>
        <fullName evidence="2">Uncharacterized protein</fullName>
    </submittedName>
</protein>
<name>A0A1Y2HDS1_9FUNG</name>
<keyword evidence="3" id="KW-1185">Reference proteome</keyword>
<gene>
    <name evidence="2" type="ORF">BCR44DRAFT_1439813</name>
</gene>
<dbReference type="Proteomes" id="UP000193411">
    <property type="component" value="Unassembled WGS sequence"/>
</dbReference>
<accession>A0A1Y2HDS1</accession>
<organism evidence="2 3">
    <name type="scientific">Catenaria anguillulae PL171</name>
    <dbReference type="NCBI Taxonomy" id="765915"/>
    <lineage>
        <taxon>Eukaryota</taxon>
        <taxon>Fungi</taxon>
        <taxon>Fungi incertae sedis</taxon>
        <taxon>Blastocladiomycota</taxon>
        <taxon>Blastocladiomycetes</taxon>
        <taxon>Blastocladiales</taxon>
        <taxon>Catenariaceae</taxon>
        <taxon>Catenaria</taxon>
    </lineage>
</organism>
<dbReference type="EMBL" id="MCFL01000043">
    <property type="protein sequence ID" value="ORZ32728.1"/>
    <property type="molecule type" value="Genomic_DNA"/>
</dbReference>
<evidence type="ECO:0000313" key="2">
    <source>
        <dbReference type="EMBL" id="ORZ32728.1"/>
    </source>
</evidence>
<feature type="region of interest" description="Disordered" evidence="1">
    <location>
        <begin position="1"/>
        <end position="23"/>
    </location>
</feature>
<feature type="non-terminal residue" evidence="2">
    <location>
        <position position="132"/>
    </location>
</feature>
<proteinExistence type="predicted"/>
<reference evidence="2 3" key="1">
    <citation type="submission" date="2016-07" db="EMBL/GenBank/DDBJ databases">
        <title>Pervasive Adenine N6-methylation of Active Genes in Fungi.</title>
        <authorList>
            <consortium name="DOE Joint Genome Institute"/>
            <person name="Mondo S.J."/>
            <person name="Dannebaum R.O."/>
            <person name="Kuo R.C."/>
            <person name="Labutti K."/>
            <person name="Haridas S."/>
            <person name="Kuo A."/>
            <person name="Salamov A."/>
            <person name="Ahrendt S.R."/>
            <person name="Lipzen A."/>
            <person name="Sullivan W."/>
            <person name="Andreopoulos W.B."/>
            <person name="Clum A."/>
            <person name="Lindquist E."/>
            <person name="Daum C."/>
            <person name="Ramamoorthy G.K."/>
            <person name="Gryganskyi A."/>
            <person name="Culley D."/>
            <person name="Magnuson J.K."/>
            <person name="James T.Y."/>
            <person name="O'Malley M.A."/>
            <person name="Stajich J.E."/>
            <person name="Spatafora J.W."/>
            <person name="Visel A."/>
            <person name="Grigoriev I.V."/>
        </authorList>
    </citation>
    <scope>NUCLEOTIDE SEQUENCE [LARGE SCALE GENOMIC DNA]</scope>
    <source>
        <strain evidence="2 3">PL171</strain>
    </source>
</reference>
<dbReference type="AlphaFoldDB" id="A0A1Y2HDS1"/>
<sequence>MTHPMKEECNDWRSAPPIQSHHPRFVTSNTRQAIDTNVPRKPHHWLTNAMDNQATHCSTGRHARDWACAAGQHSHLTTTVPCGRPQFRLHKIRVFSSTPTAASHLDGCPGTPGLLAQFLLSGYIPRPELNPV</sequence>
<feature type="compositionally biased region" description="Basic and acidic residues" evidence="1">
    <location>
        <begin position="1"/>
        <end position="11"/>
    </location>
</feature>
<evidence type="ECO:0000313" key="3">
    <source>
        <dbReference type="Proteomes" id="UP000193411"/>
    </source>
</evidence>